<dbReference type="Proteomes" id="UP000548582">
    <property type="component" value="Unassembled WGS sequence"/>
</dbReference>
<dbReference type="InterPro" id="IPR009061">
    <property type="entry name" value="DNA-bd_dom_put_sf"/>
</dbReference>
<evidence type="ECO:0000259" key="1">
    <source>
        <dbReference type="Pfam" id="PF13411"/>
    </source>
</evidence>
<protein>
    <submittedName>
        <fullName evidence="2">MerR family transcriptional regulator</fullName>
    </submittedName>
</protein>
<proteinExistence type="predicted"/>
<dbReference type="EMBL" id="JABBKX010000004">
    <property type="protein sequence ID" value="NMJ42465.1"/>
    <property type="molecule type" value="Genomic_DNA"/>
</dbReference>
<sequence length="68" mass="7835">MSKPGDDDALAGLLKAREVAATFGIDPRTLWNWERDEILVPATRVRGHRYYRREDVARLISQGRRKSP</sequence>
<evidence type="ECO:0000313" key="2">
    <source>
        <dbReference type="EMBL" id="NMJ42465.1"/>
    </source>
</evidence>
<reference evidence="2 3" key="1">
    <citation type="submission" date="2020-03" db="EMBL/GenBank/DDBJ databases">
        <authorList>
            <person name="Sun Q."/>
        </authorList>
    </citation>
    <scope>NUCLEOTIDE SEQUENCE [LARGE SCALE GENOMIC DNA]</scope>
    <source>
        <strain evidence="2 3">JC162</strain>
    </source>
</reference>
<dbReference type="RefSeq" id="WP_170054682.1">
    <property type="nucleotide sequence ID" value="NZ_JABBKX010000004.1"/>
</dbReference>
<dbReference type="AlphaFoldDB" id="A0A848EGD5"/>
<dbReference type="Gene3D" id="1.10.1660.10">
    <property type="match status" value="1"/>
</dbReference>
<evidence type="ECO:0000313" key="3">
    <source>
        <dbReference type="Proteomes" id="UP000548582"/>
    </source>
</evidence>
<organism evidence="2 3">
    <name type="scientific">Neoroseomonas marina</name>
    <dbReference type="NCBI Taxonomy" id="1232220"/>
    <lineage>
        <taxon>Bacteria</taxon>
        <taxon>Pseudomonadati</taxon>
        <taxon>Pseudomonadota</taxon>
        <taxon>Alphaproteobacteria</taxon>
        <taxon>Acetobacterales</taxon>
        <taxon>Acetobacteraceae</taxon>
        <taxon>Neoroseomonas</taxon>
    </lineage>
</organism>
<dbReference type="Pfam" id="PF13411">
    <property type="entry name" value="MerR_1"/>
    <property type="match status" value="1"/>
</dbReference>
<keyword evidence="3" id="KW-1185">Reference proteome</keyword>
<feature type="domain" description="HTH merR-type" evidence="1">
    <location>
        <begin position="16"/>
        <end position="59"/>
    </location>
</feature>
<dbReference type="InterPro" id="IPR000551">
    <property type="entry name" value="MerR-type_HTH_dom"/>
</dbReference>
<dbReference type="GO" id="GO:0003677">
    <property type="term" value="F:DNA binding"/>
    <property type="evidence" value="ECO:0007669"/>
    <property type="project" value="InterPro"/>
</dbReference>
<dbReference type="GO" id="GO:0006355">
    <property type="term" value="P:regulation of DNA-templated transcription"/>
    <property type="evidence" value="ECO:0007669"/>
    <property type="project" value="InterPro"/>
</dbReference>
<name>A0A848EGD5_9PROT</name>
<accession>A0A848EGD5</accession>
<comment type="caution">
    <text evidence="2">The sequence shown here is derived from an EMBL/GenBank/DDBJ whole genome shotgun (WGS) entry which is preliminary data.</text>
</comment>
<dbReference type="SUPFAM" id="SSF46955">
    <property type="entry name" value="Putative DNA-binding domain"/>
    <property type="match status" value="1"/>
</dbReference>
<gene>
    <name evidence="2" type="ORF">GWK16_14550</name>
</gene>